<keyword evidence="5" id="KW-1185">Reference proteome</keyword>
<dbReference type="HOGENOM" id="CLU_023205_0_0_1"/>
<dbReference type="PANTHER" id="PTHR11732">
    <property type="entry name" value="ALDO/KETO REDUCTASE"/>
    <property type="match status" value="1"/>
</dbReference>
<dbReference type="Gene3D" id="3.20.20.100">
    <property type="entry name" value="NADP-dependent oxidoreductase domain"/>
    <property type="match status" value="1"/>
</dbReference>
<evidence type="ECO:0000256" key="1">
    <source>
        <dbReference type="SAM" id="MobiDB-lite"/>
    </source>
</evidence>
<evidence type="ECO:0000313" key="4">
    <source>
        <dbReference type="EMBL" id="CDO72238.1"/>
    </source>
</evidence>
<protein>
    <recommendedName>
        <fullName evidence="3">NADP-dependent oxidoreductase domain-containing protein</fullName>
    </recommendedName>
</protein>
<dbReference type="EMBL" id="CCBP010000111">
    <property type="protein sequence ID" value="CDO72238.1"/>
    <property type="molecule type" value="Genomic_DNA"/>
</dbReference>
<comment type="caution">
    <text evidence="4">The sequence shown here is derived from an EMBL/GenBank/DDBJ whole genome shotgun (WGS) entry which is preliminary data.</text>
</comment>
<keyword evidence="2" id="KW-0472">Membrane</keyword>
<dbReference type="CDD" id="cd19071">
    <property type="entry name" value="AKR_AKR1-5-like"/>
    <property type="match status" value="1"/>
</dbReference>
<dbReference type="AlphaFoldDB" id="A0A060SII6"/>
<sequence length="407" mass="45581">MSPRPYKQLPQYNVDEDDDQRHPNPARLGVKRVFLHLIFVATVMYLAYVGVRTVSRSAKVRLGAPCRGVQRNLSSLPTHYTLPSGDKIPAVALDRPVQASGKPTGEKSEKPSRQRSRLVTGTSTALGSIGRNEKEVGQALRESGVPRDQVWLTSKLWNTFHAPEDVEHALDESLRNLDTEYLDLYLIHWPIAFKKGSNNELDPELTANPYPTWKKLEELVDKGKVRNIGVSNFNIPRLRNLTANPLKYKPAVNQVELNYWNPQPELLKWAKENNLLLEAYSPLGSNKQVKETLQVPEVQAIAKELNITPAQAIISWHVQRGTVVLPKSVTASRVIENFHVVRLPDDLFDKLEKAATSHPPQRVLNPSKNWNLPFDVFDDDGGVIVPDENDSGERSGAQGWRAGATAV</sequence>
<dbReference type="PRINTS" id="PR00069">
    <property type="entry name" value="ALDKETRDTASE"/>
</dbReference>
<organism evidence="4 5">
    <name type="scientific">Pycnoporus cinnabarinus</name>
    <name type="common">Cinnabar-red polypore</name>
    <name type="synonym">Trametes cinnabarina</name>
    <dbReference type="NCBI Taxonomy" id="5643"/>
    <lineage>
        <taxon>Eukaryota</taxon>
        <taxon>Fungi</taxon>
        <taxon>Dikarya</taxon>
        <taxon>Basidiomycota</taxon>
        <taxon>Agaricomycotina</taxon>
        <taxon>Agaricomycetes</taxon>
        <taxon>Polyporales</taxon>
        <taxon>Polyporaceae</taxon>
        <taxon>Trametes</taxon>
    </lineage>
</organism>
<keyword evidence="2" id="KW-1133">Transmembrane helix</keyword>
<gene>
    <name evidence="4" type="ORF">BN946_scf184970.g90</name>
</gene>
<dbReference type="Pfam" id="PF00248">
    <property type="entry name" value="Aldo_ket_red"/>
    <property type="match status" value="1"/>
</dbReference>
<reference evidence="4" key="1">
    <citation type="submission" date="2014-01" db="EMBL/GenBank/DDBJ databases">
        <title>The genome of the white-rot fungus Pycnoporus cinnabarinus: a basidiomycete model with a versatile arsenal for lignocellulosic biomass breakdown.</title>
        <authorList>
            <person name="Levasseur A."/>
            <person name="Lomascolo A."/>
            <person name="Ruiz-Duenas F.J."/>
            <person name="Uzan E."/>
            <person name="Piumi F."/>
            <person name="Kues U."/>
            <person name="Ram A.F.J."/>
            <person name="Murat C."/>
            <person name="Haon M."/>
            <person name="Benoit I."/>
            <person name="Arfi Y."/>
            <person name="Chevret D."/>
            <person name="Drula E."/>
            <person name="Kwon M.J."/>
            <person name="Gouret P."/>
            <person name="Lesage-Meessen L."/>
            <person name="Lombard V."/>
            <person name="Mariette J."/>
            <person name="Noirot C."/>
            <person name="Park J."/>
            <person name="Patyshakuliyeva A."/>
            <person name="Wieneger R.A.B."/>
            <person name="Wosten H.A.B."/>
            <person name="Martin F."/>
            <person name="Coutinho P.M."/>
            <person name="de Vries R."/>
            <person name="Martinez A.T."/>
            <person name="Klopp C."/>
            <person name="Pontarotti P."/>
            <person name="Henrissat B."/>
            <person name="Record E."/>
        </authorList>
    </citation>
    <scope>NUCLEOTIDE SEQUENCE [LARGE SCALE GENOMIC DNA]</scope>
    <source>
        <strain evidence="4">BRFM137</strain>
    </source>
</reference>
<dbReference type="InterPro" id="IPR018170">
    <property type="entry name" value="Aldo/ket_reductase_CS"/>
</dbReference>
<feature type="region of interest" description="Disordered" evidence="1">
    <location>
        <begin position="387"/>
        <end position="407"/>
    </location>
</feature>
<dbReference type="PROSITE" id="PS00062">
    <property type="entry name" value="ALDOKETO_REDUCTASE_2"/>
    <property type="match status" value="1"/>
</dbReference>
<name>A0A060SII6_PYCCI</name>
<dbReference type="GO" id="GO:0016491">
    <property type="term" value="F:oxidoreductase activity"/>
    <property type="evidence" value="ECO:0007669"/>
    <property type="project" value="InterPro"/>
</dbReference>
<feature type="region of interest" description="Disordered" evidence="1">
    <location>
        <begin position="98"/>
        <end position="122"/>
    </location>
</feature>
<evidence type="ECO:0000259" key="3">
    <source>
        <dbReference type="Pfam" id="PF00248"/>
    </source>
</evidence>
<dbReference type="OMA" id="LNTGHEM"/>
<evidence type="ECO:0000313" key="5">
    <source>
        <dbReference type="Proteomes" id="UP000029665"/>
    </source>
</evidence>
<evidence type="ECO:0000256" key="2">
    <source>
        <dbReference type="SAM" id="Phobius"/>
    </source>
</evidence>
<proteinExistence type="predicted"/>
<dbReference type="InterPro" id="IPR020471">
    <property type="entry name" value="AKR"/>
</dbReference>
<keyword evidence="2" id="KW-0812">Transmembrane</keyword>
<feature type="domain" description="NADP-dependent oxidoreductase" evidence="3">
    <location>
        <begin position="130"/>
        <end position="354"/>
    </location>
</feature>
<dbReference type="InterPro" id="IPR023210">
    <property type="entry name" value="NADP_OxRdtase_dom"/>
</dbReference>
<feature type="transmembrane region" description="Helical" evidence="2">
    <location>
        <begin position="33"/>
        <end position="51"/>
    </location>
</feature>
<dbReference type="InterPro" id="IPR036812">
    <property type="entry name" value="NAD(P)_OxRdtase_dom_sf"/>
</dbReference>
<dbReference type="Proteomes" id="UP000029665">
    <property type="component" value="Unassembled WGS sequence"/>
</dbReference>
<dbReference type="STRING" id="5643.A0A060SII6"/>
<dbReference type="OrthoDB" id="416253at2759"/>
<dbReference type="SUPFAM" id="SSF51430">
    <property type="entry name" value="NAD(P)-linked oxidoreductase"/>
    <property type="match status" value="1"/>
</dbReference>
<feature type="region of interest" description="Disordered" evidence="1">
    <location>
        <begin position="1"/>
        <end position="25"/>
    </location>
</feature>
<accession>A0A060SII6</accession>